<accession>A0A4U0TMP7</accession>
<dbReference type="AlphaFoldDB" id="A0A4U0TMP7"/>
<sequence>MRLNAVVAAFSVFLAIATGQEYAGDVIDTTLPGVPGAEITFWKIQDTNAKDNLTLINYINHGRDGKRLVPANIKRAVVIIHGLNRDPGTYMSNMLSALSQVDDADINTDSVAIVAPYFTNGNDKDTGGYPWIDGLPPGQGSYTSALVWKGSQWSAGGNAQYPYKFKGTISSYTCLDQIVQYFDDKAVFPNLNQIVVAGHSLGGQTVQRYAAIGKQLGTTSPVSYWVGNPNSYVWLSTDRPLSTASCSTYDDYREGYTDFVSYPMTYATDLVASGRAQILANFNSKAINYARGTLDLGDSSSSCAPGTTGANRNERFFNFIKAFPVSCPDPSGRNCDTVDFVASGHDGGAMMASDAGQARLFKDNFSGSGNRAYDFGYPRQQSGDDPFPNPDLNSTAATSNNNTYAGNVTYAGCWSDQSPRTLSYQAYSSDSNTIELCTQTCVDQGYTVAGMEFGSRCYCGNNLGYKATPVIDSSCASACPGNSSEICGGSNRLSLFSNGRPSVNGAPGTPEDVGAFTYLNCYTEASSGRALSGKGSSGSFVDLEYCADFCSAYKYFGTDSVVQEIDFIIECGVDHYGGDLTALNVNSFQQCIDACASNDKCVDVSFTGGACYLSCSDQWRRSGSQVDVVYQLLDRCFIIVRDNYGDQQHLVKLVQLCFDYIIFCGNAENYDDQQHLVELVQFCLDYIIFCDSYDRYGDKEHLVNVDYVAYNSQSFLIECGTDHAGGDLSLLFVGSFYDCIAACAEEPRCLDVALSGSACYLKSSVGAAVQNGVLGAKVFYLDKQRTFDNVNKQPEHDYLNYLDILNLEQ</sequence>
<dbReference type="InterPro" id="IPR029058">
    <property type="entry name" value="AB_hydrolase_fold"/>
</dbReference>
<dbReference type="Pfam" id="PF14295">
    <property type="entry name" value="PAN_4"/>
    <property type="match status" value="2"/>
</dbReference>
<reference evidence="3 4" key="1">
    <citation type="submission" date="2017-03" db="EMBL/GenBank/DDBJ databases">
        <title>Genomes of endolithic fungi from Antarctica.</title>
        <authorList>
            <person name="Coleine C."/>
            <person name="Masonjones S."/>
            <person name="Stajich J.E."/>
        </authorList>
    </citation>
    <scope>NUCLEOTIDE SEQUENCE [LARGE SCALE GENOMIC DNA]</scope>
    <source>
        <strain evidence="3 4">CCFEE 6315</strain>
    </source>
</reference>
<evidence type="ECO:0000259" key="2">
    <source>
        <dbReference type="PROSITE" id="PS51212"/>
    </source>
</evidence>
<dbReference type="SMART" id="SM00321">
    <property type="entry name" value="WSC"/>
    <property type="match status" value="1"/>
</dbReference>
<feature type="signal peptide" evidence="1">
    <location>
        <begin position="1"/>
        <end position="19"/>
    </location>
</feature>
<feature type="domain" description="WSC" evidence="2">
    <location>
        <begin position="407"/>
        <end position="499"/>
    </location>
</feature>
<gene>
    <name evidence="3" type="ORF">B0A50_07310</name>
</gene>
<dbReference type="InterPro" id="IPR002889">
    <property type="entry name" value="WSC_carb-bd"/>
</dbReference>
<name>A0A4U0TMP7_9PEZI</name>
<protein>
    <recommendedName>
        <fullName evidence="2">WSC domain-containing protein</fullName>
    </recommendedName>
</protein>
<dbReference type="InterPro" id="IPR003609">
    <property type="entry name" value="Pan_app"/>
</dbReference>
<dbReference type="SUPFAM" id="SSF53474">
    <property type="entry name" value="alpha/beta-Hydrolases"/>
    <property type="match status" value="1"/>
</dbReference>
<dbReference type="Pfam" id="PF01822">
    <property type="entry name" value="WSC"/>
    <property type="match status" value="1"/>
</dbReference>
<comment type="caution">
    <text evidence="3">The sequence shown here is derived from an EMBL/GenBank/DDBJ whole genome shotgun (WGS) entry which is preliminary data.</text>
</comment>
<evidence type="ECO:0000313" key="3">
    <source>
        <dbReference type="EMBL" id="TKA23253.1"/>
    </source>
</evidence>
<dbReference type="Proteomes" id="UP000308549">
    <property type="component" value="Unassembled WGS sequence"/>
</dbReference>
<keyword evidence="4" id="KW-1185">Reference proteome</keyword>
<evidence type="ECO:0000313" key="4">
    <source>
        <dbReference type="Proteomes" id="UP000308549"/>
    </source>
</evidence>
<dbReference type="PROSITE" id="PS51212">
    <property type="entry name" value="WSC"/>
    <property type="match status" value="1"/>
</dbReference>
<dbReference type="PANTHER" id="PTHR35560:SF3">
    <property type="entry name" value="PEPTIDASE S9 PROLYL OLIGOPEPTIDASE CATALYTIC DOMAIN-CONTAINING PROTEIN"/>
    <property type="match status" value="1"/>
</dbReference>
<evidence type="ECO:0000256" key="1">
    <source>
        <dbReference type="SAM" id="SignalP"/>
    </source>
</evidence>
<dbReference type="PANTHER" id="PTHR35560">
    <property type="entry name" value="BLL0132 PROTEIN"/>
    <property type="match status" value="1"/>
</dbReference>
<keyword evidence="1" id="KW-0732">Signal</keyword>
<dbReference type="Gene3D" id="3.40.50.1820">
    <property type="entry name" value="alpha/beta hydrolase"/>
    <property type="match status" value="1"/>
</dbReference>
<organism evidence="3 4">
    <name type="scientific">Salinomyces thailandicus</name>
    <dbReference type="NCBI Taxonomy" id="706561"/>
    <lineage>
        <taxon>Eukaryota</taxon>
        <taxon>Fungi</taxon>
        <taxon>Dikarya</taxon>
        <taxon>Ascomycota</taxon>
        <taxon>Pezizomycotina</taxon>
        <taxon>Dothideomycetes</taxon>
        <taxon>Dothideomycetidae</taxon>
        <taxon>Mycosphaerellales</taxon>
        <taxon>Teratosphaeriaceae</taxon>
        <taxon>Salinomyces</taxon>
    </lineage>
</organism>
<dbReference type="Gene3D" id="3.50.4.10">
    <property type="entry name" value="Hepatocyte Growth Factor"/>
    <property type="match status" value="1"/>
</dbReference>
<feature type="chain" id="PRO_5020682137" description="WSC domain-containing protein" evidence="1">
    <location>
        <begin position="20"/>
        <end position="809"/>
    </location>
</feature>
<proteinExistence type="predicted"/>
<dbReference type="OrthoDB" id="2019572at2759"/>
<dbReference type="EMBL" id="NAJL01000058">
    <property type="protein sequence ID" value="TKA23253.1"/>
    <property type="molecule type" value="Genomic_DNA"/>
</dbReference>